<gene>
    <name evidence="3" type="ORF">A3G52_02000</name>
</gene>
<organism evidence="3 4">
    <name type="scientific">Candidatus Taylorbacteria bacterium RIFCSPLOWO2_12_FULL_43_20</name>
    <dbReference type="NCBI Taxonomy" id="1802332"/>
    <lineage>
        <taxon>Bacteria</taxon>
        <taxon>Candidatus Tayloriibacteriota</taxon>
    </lineage>
</organism>
<reference evidence="3 4" key="1">
    <citation type="journal article" date="2016" name="Nat. Commun.">
        <title>Thousands of microbial genomes shed light on interconnected biogeochemical processes in an aquifer system.</title>
        <authorList>
            <person name="Anantharaman K."/>
            <person name="Brown C.T."/>
            <person name="Hug L.A."/>
            <person name="Sharon I."/>
            <person name="Castelle C.J."/>
            <person name="Probst A.J."/>
            <person name="Thomas B.C."/>
            <person name="Singh A."/>
            <person name="Wilkins M.J."/>
            <person name="Karaoz U."/>
            <person name="Brodie E.L."/>
            <person name="Williams K.H."/>
            <person name="Hubbard S.S."/>
            <person name="Banfield J.F."/>
        </authorList>
    </citation>
    <scope>NUCLEOTIDE SEQUENCE [LARGE SCALE GENOMIC DNA]</scope>
</reference>
<proteinExistence type="predicted"/>
<keyword evidence="1" id="KW-1133">Transmembrane helix</keyword>
<dbReference type="Pfam" id="PF23951">
    <property type="entry name" value="DUF7282"/>
    <property type="match status" value="1"/>
</dbReference>
<dbReference type="AlphaFoldDB" id="A0A1G2P3Y9"/>
<keyword evidence="1" id="KW-0812">Transmembrane</keyword>
<evidence type="ECO:0000313" key="3">
    <source>
        <dbReference type="EMBL" id="OHA42993.1"/>
    </source>
</evidence>
<evidence type="ECO:0000256" key="1">
    <source>
        <dbReference type="SAM" id="Phobius"/>
    </source>
</evidence>
<name>A0A1G2P3Y9_9BACT</name>
<evidence type="ECO:0000259" key="2">
    <source>
        <dbReference type="Pfam" id="PF23951"/>
    </source>
</evidence>
<dbReference type="Proteomes" id="UP000177269">
    <property type="component" value="Unassembled WGS sequence"/>
</dbReference>
<dbReference type="InterPro" id="IPR055706">
    <property type="entry name" value="Slg1/2_DUF7282"/>
</dbReference>
<evidence type="ECO:0000313" key="4">
    <source>
        <dbReference type="Proteomes" id="UP000177269"/>
    </source>
</evidence>
<keyword evidence="1" id="KW-0472">Membrane</keyword>
<feature type="domain" description="DUF7282" evidence="2">
    <location>
        <begin position="157"/>
        <end position="241"/>
    </location>
</feature>
<feature type="transmembrane region" description="Helical" evidence="1">
    <location>
        <begin position="5"/>
        <end position="21"/>
    </location>
</feature>
<accession>A0A1G2P3Y9</accession>
<sequence>MKKTIIALLAVVVIALIFIWYNEQKKNQSDVPILSGQENAEQADAREFNVKINESRGIATLNITPVQVIEDSRCPEDVTCIQKGTVRVRAMVTSPNGETEEIFELDKTNSIVGRQITLKEVQPEQMSGIQIDPGQYSFLFEINTEETTGLFTEPNAIYVSDQKPGNVVSLNVAVLENGGYVVIHESNSEMAPGPIIGNTEYLDAGEHSDVKITLSRDVTDGEQIFAMIHVDNGDKEFNASDDPAVASSLSGPIMIKFNIDEDVQVPVDLKL</sequence>
<comment type="caution">
    <text evidence="3">The sequence shown here is derived from an EMBL/GenBank/DDBJ whole genome shotgun (WGS) entry which is preliminary data.</text>
</comment>
<protein>
    <recommendedName>
        <fullName evidence="2">DUF7282 domain-containing protein</fullName>
    </recommendedName>
</protein>
<dbReference type="EMBL" id="MHSK01000002">
    <property type="protein sequence ID" value="OHA42993.1"/>
    <property type="molecule type" value="Genomic_DNA"/>
</dbReference>